<comment type="caution">
    <text evidence="6">The sequence shown here is derived from an EMBL/GenBank/DDBJ whole genome shotgun (WGS) entry which is preliminary data.</text>
</comment>
<dbReference type="EMBL" id="CALNXJ010000034">
    <property type="protein sequence ID" value="CAH3140346.1"/>
    <property type="molecule type" value="Genomic_DNA"/>
</dbReference>
<keyword evidence="3" id="KW-0472">Membrane</keyword>
<dbReference type="AlphaFoldDB" id="A0AAU9X8V5"/>
<feature type="signal peptide" evidence="4">
    <location>
        <begin position="1"/>
        <end position="20"/>
    </location>
</feature>
<proteinExistence type="predicted"/>
<keyword evidence="3" id="KW-0812">Transmembrane</keyword>
<gene>
    <name evidence="6" type="ORF">PMEA_00019372</name>
</gene>
<dbReference type="PANTHER" id="PTHR10036:SF3">
    <property type="entry name" value="PROTEIN SLEEPLESS-RELATED"/>
    <property type="match status" value="1"/>
</dbReference>
<dbReference type="Pfam" id="PF00021">
    <property type="entry name" value="UPAR_LY6"/>
    <property type="match status" value="1"/>
</dbReference>
<dbReference type="SUPFAM" id="SSF57302">
    <property type="entry name" value="Snake toxin-like"/>
    <property type="match status" value="1"/>
</dbReference>
<dbReference type="PANTHER" id="PTHR10036">
    <property type="entry name" value="CD59 GLYCOPROTEIN"/>
    <property type="match status" value="1"/>
</dbReference>
<keyword evidence="3" id="KW-1133">Transmembrane helix</keyword>
<feature type="domain" description="UPAR/Ly6" evidence="5">
    <location>
        <begin position="20"/>
        <end position="104"/>
    </location>
</feature>
<dbReference type="Gene3D" id="2.10.60.10">
    <property type="entry name" value="CD59"/>
    <property type="match status" value="1"/>
</dbReference>
<accession>A0AAU9X8V5</accession>
<reference evidence="6 7" key="1">
    <citation type="submission" date="2022-05" db="EMBL/GenBank/DDBJ databases">
        <authorList>
            <consortium name="Genoscope - CEA"/>
            <person name="William W."/>
        </authorList>
    </citation>
    <scope>NUCLEOTIDE SEQUENCE [LARGE SCALE GENOMIC DNA]</scope>
</reference>
<dbReference type="Proteomes" id="UP001159428">
    <property type="component" value="Unassembled WGS sequence"/>
</dbReference>
<dbReference type="InterPro" id="IPR016054">
    <property type="entry name" value="LY6_UPA_recep-like"/>
</dbReference>
<evidence type="ECO:0000313" key="7">
    <source>
        <dbReference type="Proteomes" id="UP001159428"/>
    </source>
</evidence>
<sequence>MKLWFVAAILISVAFPAVMGLKCMTCTSAESWDKCEGKSTTCVASLADQCVKLHYKAGPVETFFKGCGSDVYCDEKTNPSCKAKATNASYECNINCCTGDDCNAGAATRITGIVLLSCALASLMMFFKA</sequence>
<protein>
    <recommendedName>
        <fullName evidence="5">UPAR/Ly6 domain-containing protein</fullName>
    </recommendedName>
</protein>
<dbReference type="InterPro" id="IPR045860">
    <property type="entry name" value="Snake_toxin-like_sf"/>
</dbReference>
<evidence type="ECO:0000256" key="4">
    <source>
        <dbReference type="SAM" id="SignalP"/>
    </source>
</evidence>
<evidence type="ECO:0000256" key="2">
    <source>
        <dbReference type="ARBA" id="ARBA00023157"/>
    </source>
</evidence>
<evidence type="ECO:0000313" key="6">
    <source>
        <dbReference type="EMBL" id="CAH3140346.1"/>
    </source>
</evidence>
<keyword evidence="7" id="KW-1185">Reference proteome</keyword>
<evidence type="ECO:0000256" key="1">
    <source>
        <dbReference type="ARBA" id="ARBA00022729"/>
    </source>
</evidence>
<feature type="chain" id="PRO_5043987071" description="UPAR/Ly6 domain-containing protein" evidence="4">
    <location>
        <begin position="21"/>
        <end position="129"/>
    </location>
</feature>
<keyword evidence="1 4" id="KW-0732">Signal</keyword>
<organism evidence="6 7">
    <name type="scientific">Pocillopora meandrina</name>
    <dbReference type="NCBI Taxonomy" id="46732"/>
    <lineage>
        <taxon>Eukaryota</taxon>
        <taxon>Metazoa</taxon>
        <taxon>Cnidaria</taxon>
        <taxon>Anthozoa</taxon>
        <taxon>Hexacorallia</taxon>
        <taxon>Scleractinia</taxon>
        <taxon>Astrocoeniina</taxon>
        <taxon>Pocilloporidae</taxon>
        <taxon>Pocillopora</taxon>
    </lineage>
</organism>
<feature type="transmembrane region" description="Helical" evidence="3">
    <location>
        <begin position="106"/>
        <end position="127"/>
    </location>
</feature>
<keyword evidence="2" id="KW-1015">Disulfide bond</keyword>
<name>A0AAU9X8V5_9CNID</name>
<evidence type="ECO:0000259" key="5">
    <source>
        <dbReference type="Pfam" id="PF00021"/>
    </source>
</evidence>
<evidence type="ECO:0000256" key="3">
    <source>
        <dbReference type="SAM" id="Phobius"/>
    </source>
</evidence>